<reference evidence="3 4" key="1">
    <citation type="submission" date="2018-02" db="EMBL/GenBank/DDBJ databases">
        <title>Genomic analysis of the strain RR4-38 isolated from a seawater recirculating aquaculture system.</title>
        <authorList>
            <person name="Kim Y.-S."/>
            <person name="Jang Y.H."/>
            <person name="Kim K.-H."/>
        </authorList>
    </citation>
    <scope>NUCLEOTIDE SEQUENCE [LARGE SCALE GENOMIC DNA]</scope>
    <source>
        <strain evidence="3 4">RR4-38</strain>
    </source>
</reference>
<dbReference type="EMBL" id="CP027062">
    <property type="protein sequence ID" value="AVI52446.1"/>
    <property type="molecule type" value="Genomic_DNA"/>
</dbReference>
<evidence type="ECO:0000313" key="3">
    <source>
        <dbReference type="EMBL" id="AVI52446.1"/>
    </source>
</evidence>
<keyword evidence="4" id="KW-1185">Reference proteome</keyword>
<name>A0A2S0I0P0_9FLAO</name>
<feature type="transmembrane region" description="Helical" evidence="2">
    <location>
        <begin position="6"/>
        <end position="24"/>
    </location>
</feature>
<keyword evidence="2" id="KW-1133">Transmembrane helix</keyword>
<dbReference type="InterPro" id="IPR032272">
    <property type="entry name" value="DUF4834"/>
</dbReference>
<proteinExistence type="predicted"/>
<sequence>MTFLKTVLIILLVYMGLKFLLKLLKPYIMRYIAKKAGKQFEQAFGANPFQQEPTREKEGSISIDKIPTQKRKTTSTVGEYVDYEEID</sequence>
<feature type="region of interest" description="Disordered" evidence="1">
    <location>
        <begin position="47"/>
        <end position="73"/>
    </location>
</feature>
<evidence type="ECO:0000256" key="2">
    <source>
        <dbReference type="SAM" id="Phobius"/>
    </source>
</evidence>
<evidence type="ECO:0000313" key="4">
    <source>
        <dbReference type="Proteomes" id="UP000238442"/>
    </source>
</evidence>
<keyword evidence="2" id="KW-0472">Membrane</keyword>
<organism evidence="3 4">
    <name type="scientific">Pukyongia salina</name>
    <dbReference type="NCBI Taxonomy" id="2094025"/>
    <lineage>
        <taxon>Bacteria</taxon>
        <taxon>Pseudomonadati</taxon>
        <taxon>Bacteroidota</taxon>
        <taxon>Flavobacteriia</taxon>
        <taxon>Flavobacteriales</taxon>
        <taxon>Flavobacteriaceae</taxon>
        <taxon>Pukyongia</taxon>
    </lineage>
</organism>
<protein>
    <submittedName>
        <fullName evidence="3">DUF4834 domain-containing protein</fullName>
    </submittedName>
</protein>
<dbReference type="Proteomes" id="UP000238442">
    <property type="component" value="Chromosome"/>
</dbReference>
<gene>
    <name evidence="3" type="ORF">C5O00_13475</name>
</gene>
<evidence type="ECO:0000256" key="1">
    <source>
        <dbReference type="SAM" id="MobiDB-lite"/>
    </source>
</evidence>
<keyword evidence="2" id="KW-0812">Transmembrane</keyword>
<dbReference type="KEGG" id="aue:C5O00_13475"/>
<dbReference type="Pfam" id="PF16118">
    <property type="entry name" value="DUF4834"/>
    <property type="match status" value="1"/>
</dbReference>
<dbReference type="OrthoDB" id="1123055at2"/>
<dbReference type="AlphaFoldDB" id="A0A2S0I0P0"/>
<accession>A0A2S0I0P0</accession>